<gene>
    <name evidence="2" type="ORF">SOCG_02348</name>
</gene>
<keyword evidence="3" id="KW-1185">Reference proteome</keyword>
<protein>
    <submittedName>
        <fullName evidence="2">Meiosis II protein Mes1</fullName>
    </submittedName>
</protein>
<evidence type="ECO:0000313" key="2">
    <source>
        <dbReference type="EMBL" id="EPX74867.1"/>
    </source>
</evidence>
<feature type="compositionally biased region" description="Polar residues" evidence="1">
    <location>
        <begin position="81"/>
        <end position="107"/>
    </location>
</feature>
<evidence type="ECO:0000256" key="1">
    <source>
        <dbReference type="SAM" id="MobiDB-lite"/>
    </source>
</evidence>
<dbReference type="GO" id="GO:1990949">
    <property type="term" value="P:metaphase/anaphase transition of meiosis I"/>
    <property type="evidence" value="ECO:0007669"/>
    <property type="project" value="EnsemblFungi"/>
</dbReference>
<organism evidence="2 3">
    <name type="scientific">Schizosaccharomyces octosporus (strain yFS286)</name>
    <name type="common">Fission yeast</name>
    <name type="synonym">Octosporomyces octosporus</name>
    <dbReference type="NCBI Taxonomy" id="483514"/>
    <lineage>
        <taxon>Eukaryota</taxon>
        <taxon>Fungi</taxon>
        <taxon>Dikarya</taxon>
        <taxon>Ascomycota</taxon>
        <taxon>Taphrinomycotina</taxon>
        <taxon>Schizosaccharomycetes</taxon>
        <taxon>Schizosaccharomycetales</taxon>
        <taxon>Schizosaccharomycetaceae</taxon>
        <taxon>Schizosaccharomyces</taxon>
    </lineage>
</organism>
<name>S9Q444_SCHOY</name>
<dbReference type="RefSeq" id="XP_013016295.1">
    <property type="nucleotide sequence ID" value="XM_013160841.1"/>
</dbReference>
<accession>S9Q444</accession>
<dbReference type="GO" id="GO:1990948">
    <property type="term" value="F:ubiquitin ligase inhibitor activity"/>
    <property type="evidence" value="ECO:0007669"/>
    <property type="project" value="EnsemblFungi"/>
</dbReference>
<dbReference type="EMBL" id="KE503206">
    <property type="protein sequence ID" value="EPX74867.1"/>
    <property type="molecule type" value="Genomic_DNA"/>
</dbReference>
<feature type="region of interest" description="Disordered" evidence="1">
    <location>
        <begin position="1"/>
        <end position="107"/>
    </location>
</feature>
<dbReference type="VEuPathDB" id="FungiDB:SOCG_02348"/>
<dbReference type="GeneID" id="25031325"/>
<evidence type="ECO:0000313" key="3">
    <source>
        <dbReference type="Proteomes" id="UP000016088"/>
    </source>
</evidence>
<dbReference type="AlphaFoldDB" id="S9Q444"/>
<dbReference type="OrthoDB" id="5340191at2759"/>
<sequence length="107" mass="12056">MLNSDNKENEVPFFAKKELDSSSPAAYRVQRPLMRRPLQELSIEMVPPPSSTSGKGTNEPLKKMKKPLTPSHGFHPYKISTKVSPHSSSTHKQPLKPKSSNRLMSMR</sequence>
<reference evidence="2 3" key="1">
    <citation type="journal article" date="2011" name="Science">
        <title>Comparative functional genomics of the fission yeasts.</title>
        <authorList>
            <person name="Rhind N."/>
            <person name="Chen Z."/>
            <person name="Yassour M."/>
            <person name="Thompson D.A."/>
            <person name="Haas B.J."/>
            <person name="Habib N."/>
            <person name="Wapinski I."/>
            <person name="Roy S."/>
            <person name="Lin M.F."/>
            <person name="Heiman D.I."/>
            <person name="Young S.K."/>
            <person name="Furuya K."/>
            <person name="Guo Y."/>
            <person name="Pidoux A."/>
            <person name="Chen H.M."/>
            <person name="Robbertse B."/>
            <person name="Goldberg J.M."/>
            <person name="Aoki K."/>
            <person name="Bayne E.H."/>
            <person name="Berlin A.M."/>
            <person name="Desjardins C.A."/>
            <person name="Dobbs E."/>
            <person name="Dukaj L."/>
            <person name="Fan L."/>
            <person name="FitzGerald M.G."/>
            <person name="French C."/>
            <person name="Gujja S."/>
            <person name="Hansen K."/>
            <person name="Keifenheim D."/>
            <person name="Levin J.Z."/>
            <person name="Mosher R.A."/>
            <person name="Mueller C.A."/>
            <person name="Pfiffner J."/>
            <person name="Priest M."/>
            <person name="Russ C."/>
            <person name="Smialowska A."/>
            <person name="Swoboda P."/>
            <person name="Sykes S.M."/>
            <person name="Vaughn M."/>
            <person name="Vengrova S."/>
            <person name="Yoder R."/>
            <person name="Zeng Q."/>
            <person name="Allshire R."/>
            <person name="Baulcombe D."/>
            <person name="Birren B.W."/>
            <person name="Brown W."/>
            <person name="Ekwall K."/>
            <person name="Kellis M."/>
            <person name="Leatherwood J."/>
            <person name="Levin H."/>
            <person name="Margalit H."/>
            <person name="Martienssen R."/>
            <person name="Nieduszynski C.A."/>
            <person name="Spatafora J.W."/>
            <person name="Friedman N."/>
            <person name="Dalgaard J.Z."/>
            <person name="Baumann P."/>
            <person name="Niki H."/>
            <person name="Regev A."/>
            <person name="Nusbaum C."/>
        </authorList>
    </citation>
    <scope>NUCLEOTIDE SEQUENCE [LARGE SCALE GENOMIC DNA]</scope>
    <source>
        <strain evidence="3">yFS286</strain>
    </source>
</reference>
<dbReference type="OMA" id="GFHPYKI"/>
<feature type="compositionally biased region" description="Basic and acidic residues" evidence="1">
    <location>
        <begin position="1"/>
        <end position="20"/>
    </location>
</feature>
<proteinExistence type="predicted"/>
<dbReference type="HOGENOM" id="CLU_2211473_0_0_1"/>
<dbReference type="Proteomes" id="UP000016088">
    <property type="component" value="Unassembled WGS sequence"/>
</dbReference>
<dbReference type="GO" id="GO:1902103">
    <property type="term" value="P:negative regulation of metaphase/anaphase transition of meiotic cell cycle"/>
    <property type="evidence" value="ECO:0007669"/>
    <property type="project" value="EnsemblFungi"/>
</dbReference>
<dbReference type="GO" id="GO:1990946">
    <property type="term" value="P:meiosis I/meiosis II transition"/>
    <property type="evidence" value="ECO:0007669"/>
    <property type="project" value="EnsemblFungi"/>
</dbReference>